<dbReference type="PANTHER" id="PTHR30146">
    <property type="entry name" value="LACI-RELATED TRANSCRIPTIONAL REPRESSOR"/>
    <property type="match status" value="1"/>
</dbReference>
<dbReference type="Proteomes" id="UP000016638">
    <property type="component" value="Unassembled WGS sequence"/>
</dbReference>
<dbReference type="RefSeq" id="WP_021726662.1">
    <property type="nucleotide sequence ID" value="NZ_AWEZ01000061.1"/>
</dbReference>
<keyword evidence="1" id="KW-0805">Transcription regulation</keyword>
<dbReference type="SMART" id="SM00354">
    <property type="entry name" value="HTH_LACI"/>
    <property type="match status" value="1"/>
</dbReference>
<comment type="caution">
    <text evidence="5">The sequence shown here is derived from an EMBL/GenBank/DDBJ whole genome shotgun (WGS) entry which is preliminary data.</text>
</comment>
<evidence type="ECO:0000259" key="4">
    <source>
        <dbReference type="PROSITE" id="PS50932"/>
    </source>
</evidence>
<dbReference type="Pfam" id="PF13377">
    <property type="entry name" value="Peripla_BP_3"/>
    <property type="match status" value="1"/>
</dbReference>
<dbReference type="AlphaFoldDB" id="U2TL68"/>
<evidence type="ECO:0000313" key="6">
    <source>
        <dbReference type="Proteomes" id="UP000016638"/>
    </source>
</evidence>
<feature type="domain" description="HTH lacI-type" evidence="4">
    <location>
        <begin position="6"/>
        <end position="61"/>
    </location>
</feature>
<keyword evidence="2" id="KW-0238">DNA-binding</keyword>
<evidence type="ECO:0000256" key="1">
    <source>
        <dbReference type="ARBA" id="ARBA00023015"/>
    </source>
</evidence>
<dbReference type="GO" id="GO:0000976">
    <property type="term" value="F:transcription cis-regulatory region binding"/>
    <property type="evidence" value="ECO:0007669"/>
    <property type="project" value="TreeGrafter"/>
</dbReference>
<dbReference type="InterPro" id="IPR000843">
    <property type="entry name" value="HTH_LacI"/>
</dbReference>
<accession>U2TL68</accession>
<dbReference type="InterPro" id="IPR010982">
    <property type="entry name" value="Lambda_DNA-bd_dom_sf"/>
</dbReference>
<evidence type="ECO:0000313" key="5">
    <source>
        <dbReference type="EMBL" id="ERL06923.1"/>
    </source>
</evidence>
<evidence type="ECO:0000256" key="2">
    <source>
        <dbReference type="ARBA" id="ARBA00023125"/>
    </source>
</evidence>
<dbReference type="eggNOG" id="COG1609">
    <property type="taxonomic scope" value="Bacteria"/>
</dbReference>
<gene>
    <name evidence="5" type="ORF">HMPREF1316_0976</name>
</gene>
<dbReference type="Gene3D" id="3.40.50.2300">
    <property type="match status" value="2"/>
</dbReference>
<organism evidence="5 6">
    <name type="scientific">Olsenella profusa F0195</name>
    <dbReference type="NCBI Taxonomy" id="1125712"/>
    <lineage>
        <taxon>Bacteria</taxon>
        <taxon>Bacillati</taxon>
        <taxon>Actinomycetota</taxon>
        <taxon>Coriobacteriia</taxon>
        <taxon>Coriobacteriales</taxon>
        <taxon>Atopobiaceae</taxon>
        <taxon>Olsenella</taxon>
    </lineage>
</organism>
<protein>
    <submittedName>
        <fullName evidence="5">Small molecule-binding regulator domain protein</fullName>
    </submittedName>
</protein>
<evidence type="ECO:0000256" key="3">
    <source>
        <dbReference type="ARBA" id="ARBA00023163"/>
    </source>
</evidence>
<reference evidence="5 6" key="1">
    <citation type="submission" date="2013-08" db="EMBL/GenBank/DDBJ databases">
        <authorList>
            <person name="Durkin A.S."/>
            <person name="Haft D.R."/>
            <person name="McCorrison J."/>
            <person name="Torralba M."/>
            <person name="Gillis M."/>
            <person name="Haft D.H."/>
            <person name="Methe B."/>
            <person name="Sutton G."/>
            <person name="Nelson K.E."/>
        </authorList>
    </citation>
    <scope>NUCLEOTIDE SEQUENCE [LARGE SCALE GENOMIC DNA]</scope>
    <source>
        <strain evidence="5 6">F0195</strain>
    </source>
</reference>
<dbReference type="SUPFAM" id="SSF53822">
    <property type="entry name" value="Periplasmic binding protein-like I"/>
    <property type="match status" value="1"/>
</dbReference>
<proteinExistence type="predicted"/>
<dbReference type="Pfam" id="PF00356">
    <property type="entry name" value="LacI"/>
    <property type="match status" value="1"/>
</dbReference>
<dbReference type="SUPFAM" id="SSF47413">
    <property type="entry name" value="lambda repressor-like DNA-binding domains"/>
    <property type="match status" value="1"/>
</dbReference>
<dbReference type="PANTHER" id="PTHR30146:SF145">
    <property type="entry name" value="RIBOSE OPERON REPRESSOR"/>
    <property type="match status" value="1"/>
</dbReference>
<dbReference type="GO" id="GO:0003700">
    <property type="term" value="F:DNA-binding transcription factor activity"/>
    <property type="evidence" value="ECO:0007669"/>
    <property type="project" value="TreeGrafter"/>
</dbReference>
<dbReference type="EMBL" id="AWEZ01000061">
    <property type="protein sequence ID" value="ERL06923.1"/>
    <property type="molecule type" value="Genomic_DNA"/>
</dbReference>
<dbReference type="InterPro" id="IPR028082">
    <property type="entry name" value="Peripla_BP_I"/>
</dbReference>
<dbReference type="CDD" id="cd06283">
    <property type="entry name" value="PBP1_RegR_EndR_KdgR-like"/>
    <property type="match status" value="1"/>
</dbReference>
<dbReference type="STRING" id="1125712.HMPREF1316_0976"/>
<dbReference type="PROSITE" id="PS50932">
    <property type="entry name" value="HTH_LACI_2"/>
    <property type="match status" value="1"/>
</dbReference>
<dbReference type="CDD" id="cd01392">
    <property type="entry name" value="HTH_LacI"/>
    <property type="match status" value="1"/>
</dbReference>
<keyword evidence="6" id="KW-1185">Reference proteome</keyword>
<dbReference type="OrthoDB" id="252678at2"/>
<name>U2TL68_9ACTN</name>
<dbReference type="PATRIC" id="fig|1125712.3.peg.1817"/>
<keyword evidence="3" id="KW-0804">Transcription</keyword>
<sequence length="362" mass="39252">MSTHRTTITDIATAAGMSKTTVSRYINGKGDMLSEDARRRIEKAIQIAHYRPSAIARSLKTQQSFLVGVVVANITTPFATSLLNGISTRLQESGYIPIFTDACDSPDWEDDLVESLIAHQIDGLIVNTTTSNNPGLISLSTSGTPVVLVDRFVDDHAFDIALSSYREPTLELMGHLHDEGFAFPVLLTESFENNSARSIRRDAFLEGSRTYFGRKRAEDDVYVIDPWEAGGMRDTVAAILGRVGDGGVPAFFATNTVVLIAAYNALHGLGVSIPGQAGLCGPDDWGWAHRMGWDWTSDLGGGVTTFATDPYAMGFAAADLMVRRIAEPARRKETRTIPTHLVVRASTMLKDRGERASLAEGG</sequence>
<dbReference type="InterPro" id="IPR046335">
    <property type="entry name" value="LacI/GalR-like_sensor"/>
</dbReference>
<dbReference type="Gene3D" id="1.10.260.40">
    <property type="entry name" value="lambda repressor-like DNA-binding domains"/>
    <property type="match status" value="1"/>
</dbReference>